<evidence type="ECO:0000313" key="2">
    <source>
        <dbReference type="EMBL" id="MFC4296339.1"/>
    </source>
</evidence>
<organism evidence="2 3">
    <name type="scientific">Novosphingobium tardum</name>
    <dbReference type="NCBI Taxonomy" id="1538021"/>
    <lineage>
        <taxon>Bacteria</taxon>
        <taxon>Pseudomonadati</taxon>
        <taxon>Pseudomonadota</taxon>
        <taxon>Alphaproteobacteria</taxon>
        <taxon>Sphingomonadales</taxon>
        <taxon>Sphingomonadaceae</taxon>
        <taxon>Novosphingobium</taxon>
    </lineage>
</organism>
<gene>
    <name evidence="2" type="ORF">ACFO0A_14875</name>
</gene>
<name>A0ABV8RUC0_9SPHN</name>
<dbReference type="InterPro" id="IPR012334">
    <property type="entry name" value="Pectin_lyas_fold"/>
</dbReference>
<reference evidence="3" key="1">
    <citation type="journal article" date="2019" name="Int. J. Syst. Evol. Microbiol.">
        <title>The Global Catalogue of Microorganisms (GCM) 10K type strain sequencing project: providing services to taxonomists for standard genome sequencing and annotation.</title>
        <authorList>
            <consortium name="The Broad Institute Genomics Platform"/>
            <consortium name="The Broad Institute Genome Sequencing Center for Infectious Disease"/>
            <person name="Wu L."/>
            <person name="Ma J."/>
        </authorList>
    </citation>
    <scope>NUCLEOTIDE SEQUENCE [LARGE SCALE GENOMIC DNA]</scope>
    <source>
        <strain evidence="3">CGMCC 1.12989</strain>
    </source>
</reference>
<dbReference type="Proteomes" id="UP001595828">
    <property type="component" value="Unassembled WGS sequence"/>
</dbReference>
<dbReference type="Gene3D" id="2.160.20.10">
    <property type="entry name" value="Single-stranded right-handed beta-helix, Pectin lyase-like"/>
    <property type="match status" value="1"/>
</dbReference>
<accession>A0ABV8RUC0</accession>
<evidence type="ECO:0000313" key="3">
    <source>
        <dbReference type="Proteomes" id="UP001595828"/>
    </source>
</evidence>
<comment type="caution">
    <text evidence="2">The sequence shown here is derived from an EMBL/GenBank/DDBJ whole genome shotgun (WGS) entry which is preliminary data.</text>
</comment>
<dbReference type="SUPFAM" id="SSF51126">
    <property type="entry name" value="Pectin lyase-like"/>
    <property type="match status" value="1"/>
</dbReference>
<dbReference type="EMBL" id="JBHSDR010000008">
    <property type="protein sequence ID" value="MFC4296339.1"/>
    <property type="molecule type" value="Genomic_DNA"/>
</dbReference>
<sequence>MSSSEGSDEGPGTTPAHPWRSLGRINRQTFNPGDQILLKAGDRFAGQLQLRSSGSPGRPLIVSRYGEGAKPIIDGAAGAGGAFSAAVLVRNQHDIEIRGLEITNAIDDLRPGEADETAAGILFVNDGGGVLERIFLTDLSIHDVFAKAIVHGTEDEFNRVTVSGIRFVTTANQTIAAPSFFRDVRIVDNRIAHTGRFGVQIGNAGPRGSGNSDAHSRNPESGFNRDIVIADNIFFELGGSAVQLAGARNALIENNDFNFCGSSVRPDRMVGRGSGAWVVNSRDIVAQRNRSRHVRGYKDSYGMHVDFGNLNVLYQYNYSEDSEGGFVEILGNNRNVIWRYNISVNDGLREKDGNTLWLSSWSPKRTPSTGVFIYNNTVFVRPGLYPDLSFTVSHASVWNNIFAVSHDAMIGEQMKLDLRDGPLDVRNNLFFGPVNAAFAAMGTGNRKGNPQFLTPGMTAPLGYRLAGSSAAIGAGAPVPAPSFPAAGKGVFAKVSADAQTDFFGNALRQDSAPNIGAYGGGGE</sequence>
<dbReference type="RefSeq" id="WP_379539910.1">
    <property type="nucleotide sequence ID" value="NZ_JBHSDR010000008.1"/>
</dbReference>
<proteinExistence type="predicted"/>
<dbReference type="SMART" id="SM00710">
    <property type="entry name" value="PbH1"/>
    <property type="match status" value="6"/>
</dbReference>
<evidence type="ECO:0000256" key="1">
    <source>
        <dbReference type="SAM" id="MobiDB-lite"/>
    </source>
</evidence>
<protein>
    <submittedName>
        <fullName evidence="2">Right-handed parallel beta-helix repeat-containing protein</fullName>
    </submittedName>
</protein>
<keyword evidence="3" id="KW-1185">Reference proteome</keyword>
<dbReference type="InterPro" id="IPR011050">
    <property type="entry name" value="Pectin_lyase_fold/virulence"/>
</dbReference>
<feature type="region of interest" description="Disordered" evidence="1">
    <location>
        <begin position="1"/>
        <end position="25"/>
    </location>
</feature>
<dbReference type="InterPro" id="IPR006626">
    <property type="entry name" value="PbH1"/>
</dbReference>